<evidence type="ECO:0000259" key="2">
    <source>
        <dbReference type="Pfam" id="PF07883"/>
    </source>
</evidence>
<dbReference type="Pfam" id="PF07883">
    <property type="entry name" value="Cupin_2"/>
    <property type="match status" value="1"/>
</dbReference>
<keyword evidence="1" id="KW-0479">Metal-binding</keyword>
<gene>
    <name evidence="3" type="ORF">HX018_18635</name>
</gene>
<sequence>MSIIRKNLVEHYNWGDKCDGWHMLKTAGLSVIEERMPAGAAEAMHYHECAQQFFYILKGEAVFEKEGKQFEVKAKQGFVIKPFEKHRILNNSKEDLEFLVISEPLAHGDRIEI</sequence>
<dbReference type="SUPFAM" id="SSF51182">
    <property type="entry name" value="RmlC-like cupins"/>
    <property type="match status" value="1"/>
</dbReference>
<evidence type="ECO:0000313" key="3">
    <source>
        <dbReference type="EMBL" id="MDM1050259.1"/>
    </source>
</evidence>
<dbReference type="InterPro" id="IPR013096">
    <property type="entry name" value="Cupin_2"/>
</dbReference>
<evidence type="ECO:0000256" key="1">
    <source>
        <dbReference type="ARBA" id="ARBA00022723"/>
    </source>
</evidence>
<accession>A0ABT7NSN4</accession>
<dbReference type="Proteomes" id="UP001170954">
    <property type="component" value="Unassembled WGS sequence"/>
</dbReference>
<keyword evidence="4" id="KW-1185">Reference proteome</keyword>
<reference evidence="3" key="2">
    <citation type="journal article" date="2022" name="Sci. Total Environ.">
        <title>Prevalence, transmission, and molecular epidemiology of tet(X)-positive bacteria among humans, animals, and environmental niches in China: An epidemiological, and genomic-based study.</title>
        <authorList>
            <person name="Dong N."/>
            <person name="Zeng Y."/>
            <person name="Cai C."/>
            <person name="Sun C."/>
            <person name="Lu J."/>
            <person name="Liu C."/>
            <person name="Zhou H."/>
            <person name="Sun Q."/>
            <person name="Shu L."/>
            <person name="Wang H."/>
            <person name="Wang Y."/>
            <person name="Wang S."/>
            <person name="Wu C."/>
            <person name="Chan E.W."/>
            <person name="Chen G."/>
            <person name="Shen Z."/>
            <person name="Chen S."/>
            <person name="Zhang R."/>
        </authorList>
    </citation>
    <scope>NUCLEOTIDE SEQUENCE</scope>
    <source>
        <strain evidence="3">R1692</strain>
    </source>
</reference>
<dbReference type="InterPro" id="IPR051610">
    <property type="entry name" value="GPI/OXD"/>
</dbReference>
<dbReference type="PANTHER" id="PTHR35848:SF9">
    <property type="entry name" value="SLL1358 PROTEIN"/>
    <property type="match status" value="1"/>
</dbReference>
<feature type="domain" description="Cupin type-2" evidence="2">
    <location>
        <begin position="34"/>
        <end position="101"/>
    </location>
</feature>
<protein>
    <submittedName>
        <fullName evidence="3">Cupin domain-containing protein</fullName>
    </submittedName>
</protein>
<comment type="caution">
    <text evidence="3">The sequence shown here is derived from an EMBL/GenBank/DDBJ whole genome shotgun (WGS) entry which is preliminary data.</text>
</comment>
<dbReference type="RefSeq" id="WP_149526950.1">
    <property type="nucleotide sequence ID" value="NZ_CP030848.1"/>
</dbReference>
<dbReference type="Gene3D" id="2.60.120.10">
    <property type="entry name" value="Jelly Rolls"/>
    <property type="match status" value="1"/>
</dbReference>
<name>A0ABT7NSN4_9SPHI</name>
<reference evidence="3" key="1">
    <citation type="submission" date="2020-06" db="EMBL/GenBank/DDBJ databases">
        <authorList>
            <person name="Dong N."/>
        </authorList>
    </citation>
    <scope>NUCLEOTIDE SEQUENCE</scope>
    <source>
        <strain evidence="3">R1692</strain>
    </source>
</reference>
<dbReference type="InterPro" id="IPR011051">
    <property type="entry name" value="RmlC_Cupin_sf"/>
</dbReference>
<proteinExistence type="predicted"/>
<evidence type="ECO:0000313" key="4">
    <source>
        <dbReference type="Proteomes" id="UP001170954"/>
    </source>
</evidence>
<dbReference type="PANTHER" id="PTHR35848">
    <property type="entry name" value="OXALATE-BINDING PROTEIN"/>
    <property type="match status" value="1"/>
</dbReference>
<organism evidence="3 4">
    <name type="scientific">Sphingobacterium hotanense</name>
    <dbReference type="NCBI Taxonomy" id="649196"/>
    <lineage>
        <taxon>Bacteria</taxon>
        <taxon>Pseudomonadati</taxon>
        <taxon>Bacteroidota</taxon>
        <taxon>Sphingobacteriia</taxon>
        <taxon>Sphingobacteriales</taxon>
        <taxon>Sphingobacteriaceae</taxon>
        <taxon>Sphingobacterium</taxon>
    </lineage>
</organism>
<dbReference type="InterPro" id="IPR014710">
    <property type="entry name" value="RmlC-like_jellyroll"/>
</dbReference>
<dbReference type="EMBL" id="JACAGK010000081">
    <property type="protein sequence ID" value="MDM1050259.1"/>
    <property type="molecule type" value="Genomic_DNA"/>
</dbReference>